<protein>
    <recommendedName>
        <fullName evidence="1">non-specific serine/threonine protein kinase</fullName>
        <ecNumber evidence="1">2.7.11.1</ecNumber>
    </recommendedName>
</protein>
<gene>
    <name evidence="11" type="ORF">MVLG_02410</name>
</gene>
<sequence length="674" mass="74471">MPTWNQRKRVINATLSSLARSLPSSALPNELLHLTLSEVERLAAQGQDVDPALLRLQKAVLSMDDFVVASTLSRSGSFASVQLVIAQKHLSSASATKLAVNGSVTPRYYVVKTLDRSWGYRMQNQQFVRHELGILQQSLETPPDRRHTPTLIASFLSPERFHLVISHCPGGDLWSLLEATNANVAAHQRPDDSLVRIVGIEEGLVRGWMKELLEALEWLNSTGWAHRDVKPQNLLLNENGRLLLTDFGSAAPIRGDPCRTSTSHRRSSIAKRYCRALVGTPDYIAPEVLKYAESLVEQDVDESFGGGEPNSVDGDERAYGAEVDLWSFGVVIFELLTGQAPFFAESIAETYDRIINSATTLALPLPISITPAATSLISSLLVPASSRPSPISLRSHLFFKPLPSTSTYVPPAFKVPASTGTPSSPETSKADADDDVPQLFNFNSAFFSSPGLSILRPSPKSCQRSREQEEQYWKGIVTWMPDQNEFEQHISTISTESTQETQARMTTRQSTPLHPSISRHWHCEHPMTGTPISRLIGAQTPVPNRCRTSSTPVEEGDHEQDARPGRGSSGRAKRNVSDLEAWKEMQERAWVVGMTGRKASAAKGVDRAIASPSDRLSKAPAQWKEAEKDDIVDGLRKRQEDVLRGIDGLEKKYESLFKLADAETARSSNLRQRK</sequence>
<dbReference type="GO" id="GO:0035556">
    <property type="term" value="P:intracellular signal transduction"/>
    <property type="evidence" value="ECO:0007669"/>
    <property type="project" value="TreeGrafter"/>
</dbReference>
<dbReference type="STRING" id="683840.U5H530"/>
<evidence type="ECO:0000313" key="11">
    <source>
        <dbReference type="EMBL" id="KDE07368.1"/>
    </source>
</evidence>
<dbReference type="InterPro" id="IPR011009">
    <property type="entry name" value="Kinase-like_dom_sf"/>
</dbReference>
<comment type="catalytic activity">
    <reaction evidence="8">
        <text>L-seryl-[protein] + ATP = O-phospho-L-seryl-[protein] + ADP + H(+)</text>
        <dbReference type="Rhea" id="RHEA:17989"/>
        <dbReference type="Rhea" id="RHEA-COMP:9863"/>
        <dbReference type="Rhea" id="RHEA-COMP:11604"/>
        <dbReference type="ChEBI" id="CHEBI:15378"/>
        <dbReference type="ChEBI" id="CHEBI:29999"/>
        <dbReference type="ChEBI" id="CHEBI:30616"/>
        <dbReference type="ChEBI" id="CHEBI:83421"/>
        <dbReference type="ChEBI" id="CHEBI:456216"/>
        <dbReference type="EC" id="2.7.11.1"/>
    </reaction>
</comment>
<feature type="region of interest" description="Disordered" evidence="9">
    <location>
        <begin position="537"/>
        <end position="578"/>
    </location>
</feature>
<dbReference type="SMART" id="SM00220">
    <property type="entry name" value="S_TKc"/>
    <property type="match status" value="1"/>
</dbReference>
<dbReference type="EC" id="2.7.11.1" evidence="1"/>
<dbReference type="SUPFAM" id="SSF56112">
    <property type="entry name" value="Protein kinase-like (PK-like)"/>
    <property type="match status" value="1"/>
</dbReference>
<keyword evidence="6" id="KW-0067">ATP-binding</keyword>
<dbReference type="GO" id="GO:0004674">
    <property type="term" value="F:protein serine/threonine kinase activity"/>
    <property type="evidence" value="ECO:0007669"/>
    <property type="project" value="UniProtKB-KW"/>
</dbReference>
<dbReference type="GO" id="GO:0005737">
    <property type="term" value="C:cytoplasm"/>
    <property type="evidence" value="ECO:0007669"/>
    <property type="project" value="TreeGrafter"/>
</dbReference>
<evidence type="ECO:0000256" key="3">
    <source>
        <dbReference type="ARBA" id="ARBA00022679"/>
    </source>
</evidence>
<dbReference type="HOGENOM" id="CLU_435562_0_0_1"/>
<organism evidence="11">
    <name type="scientific">Microbotryum lychnidis-dioicae (strain p1A1 Lamole / MvSl-1064)</name>
    <name type="common">Anther smut fungus</name>
    <dbReference type="NCBI Taxonomy" id="683840"/>
    <lineage>
        <taxon>Eukaryota</taxon>
        <taxon>Fungi</taxon>
        <taxon>Dikarya</taxon>
        <taxon>Basidiomycota</taxon>
        <taxon>Pucciniomycotina</taxon>
        <taxon>Microbotryomycetes</taxon>
        <taxon>Microbotryales</taxon>
        <taxon>Microbotryaceae</taxon>
        <taxon>Microbotryum</taxon>
    </lineage>
</organism>
<evidence type="ECO:0000256" key="1">
    <source>
        <dbReference type="ARBA" id="ARBA00012513"/>
    </source>
</evidence>
<dbReference type="EMBL" id="GL541660">
    <property type="protein sequence ID" value="KDE07368.1"/>
    <property type="molecule type" value="Genomic_DNA"/>
</dbReference>
<keyword evidence="2" id="KW-0723">Serine/threonine-protein kinase</keyword>
<reference evidence="11 13" key="3">
    <citation type="journal article" date="2015" name="BMC Genomics">
        <title>Sex and parasites: genomic and transcriptomic analysis of Microbotryum lychnidis-dioicae, the biotrophic and plant-castrating anther smut fungus.</title>
        <authorList>
            <person name="Perlin M.H."/>
            <person name="Amselem J."/>
            <person name="Fontanillas E."/>
            <person name="Toh S.S."/>
            <person name="Chen Z."/>
            <person name="Goldberg J."/>
            <person name="Duplessis S."/>
            <person name="Henrissat B."/>
            <person name="Young S."/>
            <person name="Zeng Q."/>
            <person name="Aguileta G."/>
            <person name="Petit E."/>
            <person name="Badouin H."/>
            <person name="Andrews J."/>
            <person name="Razeeq D."/>
            <person name="Gabaldon T."/>
            <person name="Quesneville H."/>
            <person name="Giraud T."/>
            <person name="Hood M.E."/>
            <person name="Schultz D.J."/>
            <person name="Cuomo C.A."/>
        </authorList>
    </citation>
    <scope>NUCLEOTIDE SEQUENCE [LARGE SCALE GENOMIC DNA]</scope>
    <source>
        <strain evidence="11">P1A1 Lamole</strain>
        <strain evidence="13">p1A1 Lamole</strain>
    </source>
</reference>
<dbReference type="EnsemblFungi" id="MVLG_02410T0">
    <property type="protein sequence ID" value="MVLG_02410T0"/>
    <property type="gene ID" value="MVLG_02410"/>
</dbReference>
<reference evidence="13" key="1">
    <citation type="submission" date="2010-11" db="EMBL/GenBank/DDBJ databases">
        <title>The genome sequence of Microbotryum violaceum strain p1A1 Lamole.</title>
        <authorList>
            <person name="Cuomo C."/>
            <person name="Perlin M."/>
            <person name="Young S.K."/>
            <person name="Zeng Q."/>
            <person name="Gargeya S."/>
            <person name="Alvarado L."/>
            <person name="Berlin A."/>
            <person name="Chapman S.B."/>
            <person name="Chen Z."/>
            <person name="Freedman E."/>
            <person name="Gellesch M."/>
            <person name="Goldberg J."/>
            <person name="Griggs A."/>
            <person name="Gujja S."/>
            <person name="Heilman E."/>
            <person name="Heiman D."/>
            <person name="Howarth C."/>
            <person name="Mehta T."/>
            <person name="Neiman D."/>
            <person name="Pearson M."/>
            <person name="Roberts A."/>
            <person name="Saif S."/>
            <person name="Shea T."/>
            <person name="Shenoy N."/>
            <person name="Sisk P."/>
            <person name="Stolte C."/>
            <person name="Sykes S."/>
            <person name="White J."/>
            <person name="Yandava C."/>
            <person name="Haas B."/>
            <person name="Nusbaum C."/>
            <person name="Birren B."/>
        </authorList>
    </citation>
    <scope>NUCLEOTIDE SEQUENCE [LARGE SCALE GENOMIC DNA]</scope>
    <source>
        <strain evidence="13">p1A1 Lamole</strain>
    </source>
</reference>
<dbReference type="GO" id="GO:0005634">
    <property type="term" value="C:nucleus"/>
    <property type="evidence" value="ECO:0007669"/>
    <property type="project" value="TreeGrafter"/>
</dbReference>
<proteinExistence type="predicted"/>
<dbReference type="PANTHER" id="PTHR24356:SF1">
    <property type="entry name" value="SERINE_THREONINE-PROTEIN KINASE GREATWALL"/>
    <property type="match status" value="1"/>
</dbReference>
<keyword evidence="3" id="KW-0808">Transferase</keyword>
<evidence type="ECO:0000313" key="12">
    <source>
        <dbReference type="EnsemblFungi" id="MVLG_02410T0"/>
    </source>
</evidence>
<dbReference type="InParanoid" id="U5H530"/>
<dbReference type="OrthoDB" id="3359639at2759"/>
<dbReference type="GO" id="GO:0005524">
    <property type="term" value="F:ATP binding"/>
    <property type="evidence" value="ECO:0007669"/>
    <property type="project" value="UniProtKB-KW"/>
</dbReference>
<evidence type="ECO:0000256" key="2">
    <source>
        <dbReference type="ARBA" id="ARBA00022527"/>
    </source>
</evidence>
<evidence type="ECO:0000259" key="10">
    <source>
        <dbReference type="PROSITE" id="PS50011"/>
    </source>
</evidence>
<comment type="catalytic activity">
    <reaction evidence="7">
        <text>L-threonyl-[protein] + ATP = O-phospho-L-threonyl-[protein] + ADP + H(+)</text>
        <dbReference type="Rhea" id="RHEA:46608"/>
        <dbReference type="Rhea" id="RHEA-COMP:11060"/>
        <dbReference type="Rhea" id="RHEA-COMP:11605"/>
        <dbReference type="ChEBI" id="CHEBI:15378"/>
        <dbReference type="ChEBI" id="CHEBI:30013"/>
        <dbReference type="ChEBI" id="CHEBI:30616"/>
        <dbReference type="ChEBI" id="CHEBI:61977"/>
        <dbReference type="ChEBI" id="CHEBI:456216"/>
        <dbReference type="EC" id="2.7.11.1"/>
    </reaction>
</comment>
<reference evidence="11" key="2">
    <citation type="submission" date="2010-11" db="EMBL/GenBank/DDBJ databases">
        <authorList>
            <consortium name="The Broad Institute Genome Sequencing Platform"/>
            <person name="Earl A."/>
            <person name="Ward D."/>
            <person name="Feldgarden M."/>
            <person name="Gevers D."/>
            <person name="Butler R."/>
            <person name="Young S.K."/>
            <person name="Zeng Q."/>
            <person name="Gargeya S."/>
            <person name="Fitzgerald M."/>
            <person name="Haas B."/>
            <person name="Abouelleil A."/>
            <person name="Alvarado L."/>
            <person name="Arachchi H.M."/>
            <person name="Berlin A."/>
            <person name="Brown A."/>
            <person name="Chapman S.B."/>
            <person name="Chen Z."/>
            <person name="Dunbar C."/>
            <person name="Freedman E."/>
            <person name="Gearin G."/>
            <person name="Gellesch M."/>
            <person name="Goldberg J."/>
            <person name="Griggs A."/>
            <person name="Gujja S."/>
            <person name="Heilman E."/>
            <person name="Heiman D."/>
            <person name="Howarth C."/>
            <person name="Larson L."/>
            <person name="Lui A."/>
            <person name="MacDonald P.J.P."/>
            <person name="Mehta T."/>
            <person name="Montmayeur A."/>
            <person name="Murphy C."/>
            <person name="Neiman D."/>
            <person name="Pearson M."/>
            <person name="Priest M."/>
            <person name="Roberts A."/>
            <person name="Saif S."/>
            <person name="Shea T."/>
            <person name="Shenoy N."/>
            <person name="Sisk P."/>
            <person name="Stolte C."/>
            <person name="Sykes S."/>
            <person name="White J."/>
            <person name="Yandava C."/>
            <person name="Wortman J."/>
            <person name="Nusbaum C."/>
            <person name="Birren B."/>
        </authorList>
    </citation>
    <scope>NUCLEOTIDE SEQUENCE</scope>
    <source>
        <strain evidence="11">P1A1 Lamole</strain>
    </source>
</reference>
<evidence type="ECO:0000256" key="7">
    <source>
        <dbReference type="ARBA" id="ARBA00047899"/>
    </source>
</evidence>
<dbReference type="Gene3D" id="1.10.510.10">
    <property type="entry name" value="Transferase(Phosphotransferase) domain 1"/>
    <property type="match status" value="1"/>
</dbReference>
<dbReference type="AlphaFoldDB" id="U5H530"/>
<evidence type="ECO:0000256" key="4">
    <source>
        <dbReference type="ARBA" id="ARBA00022741"/>
    </source>
</evidence>
<dbReference type="PANTHER" id="PTHR24356">
    <property type="entry name" value="SERINE/THREONINE-PROTEIN KINASE"/>
    <property type="match status" value="1"/>
</dbReference>
<reference evidence="12" key="4">
    <citation type="submission" date="2015-06" db="UniProtKB">
        <authorList>
            <consortium name="EnsemblFungi"/>
        </authorList>
    </citation>
    <scope>IDENTIFICATION</scope>
</reference>
<dbReference type="EMBL" id="AEIJ01000233">
    <property type="status" value="NOT_ANNOTATED_CDS"/>
    <property type="molecule type" value="Genomic_DNA"/>
</dbReference>
<feature type="region of interest" description="Disordered" evidence="9">
    <location>
        <begin position="603"/>
        <end position="628"/>
    </location>
</feature>
<dbReference type="OMA" id="YWEAREW"/>
<accession>U5H530</accession>
<keyword evidence="13" id="KW-1185">Reference proteome</keyword>
<dbReference type="PROSITE" id="PS50011">
    <property type="entry name" value="PROTEIN_KINASE_DOM"/>
    <property type="match status" value="1"/>
</dbReference>
<evidence type="ECO:0000256" key="5">
    <source>
        <dbReference type="ARBA" id="ARBA00022777"/>
    </source>
</evidence>
<evidence type="ECO:0000256" key="8">
    <source>
        <dbReference type="ARBA" id="ARBA00048679"/>
    </source>
</evidence>
<dbReference type="Pfam" id="PF00069">
    <property type="entry name" value="Pkinase"/>
    <property type="match status" value="2"/>
</dbReference>
<dbReference type="Gene3D" id="3.30.200.20">
    <property type="entry name" value="Phosphorylase Kinase, domain 1"/>
    <property type="match status" value="1"/>
</dbReference>
<dbReference type="Proteomes" id="UP000017200">
    <property type="component" value="Unassembled WGS sequence"/>
</dbReference>
<name>U5H530_USTV1</name>
<evidence type="ECO:0000256" key="6">
    <source>
        <dbReference type="ARBA" id="ARBA00022840"/>
    </source>
</evidence>
<keyword evidence="4" id="KW-0547">Nucleotide-binding</keyword>
<keyword evidence="5 11" id="KW-0418">Kinase</keyword>
<dbReference type="InterPro" id="IPR000719">
    <property type="entry name" value="Prot_kinase_dom"/>
</dbReference>
<evidence type="ECO:0000256" key="9">
    <source>
        <dbReference type="SAM" id="MobiDB-lite"/>
    </source>
</evidence>
<feature type="domain" description="Protein kinase" evidence="10">
    <location>
        <begin position="67"/>
        <end position="399"/>
    </location>
</feature>
<dbReference type="InterPro" id="IPR050236">
    <property type="entry name" value="Ser_Thr_kinase_AGC"/>
</dbReference>
<evidence type="ECO:0000313" key="13">
    <source>
        <dbReference type="Proteomes" id="UP000017200"/>
    </source>
</evidence>